<accession>G3XQT9</accession>
<dbReference type="VEuPathDB" id="FungiDB:ASPNIDRAFT2_36389"/>
<dbReference type="AlphaFoldDB" id="G3XQT9"/>
<dbReference type="EMBL" id="ACJE01000004">
    <property type="protein sequence ID" value="EHA26187.1"/>
    <property type="molecule type" value="Genomic_DNA"/>
</dbReference>
<name>G3XQT9_ASPNA</name>
<protein>
    <submittedName>
        <fullName evidence="1">Uncharacterized protein</fullName>
    </submittedName>
</protein>
<sequence length="157" mass="16910">MVLASTKAPDPSSRIPPVGPIHCPPPLYCVDSLVGVPLLPKPRFSRDIGCSPTDAMDNERLHEVLIIPYFIGDHSAAANTNLENATVDRTDQETNPKLALLNPSETVADGCQSPTHFPPSSIRPRELDLAKSLAPSLTLILKFAFLLNPILVGTPGW</sequence>
<proteinExistence type="predicted"/>
<dbReference type="Proteomes" id="UP000009038">
    <property type="component" value="Unassembled WGS sequence"/>
</dbReference>
<evidence type="ECO:0000313" key="2">
    <source>
        <dbReference type="Proteomes" id="UP000009038"/>
    </source>
</evidence>
<gene>
    <name evidence="1" type="ORF">ASPNIDRAFT_36389</name>
</gene>
<reference evidence="1 2" key="1">
    <citation type="journal article" date="2011" name="Genome Res.">
        <title>Comparative genomics of citric-acid-producing Aspergillus niger ATCC 1015 versus enzyme-producing CBS 513.88.</title>
        <authorList>
            <person name="Andersen M.R."/>
            <person name="Salazar M.P."/>
            <person name="Schaap P.J."/>
            <person name="van de Vondervoort P.J."/>
            <person name="Culley D."/>
            <person name="Thykaer J."/>
            <person name="Frisvad J.C."/>
            <person name="Nielsen K.F."/>
            <person name="Albang R."/>
            <person name="Albermann K."/>
            <person name="Berka R.M."/>
            <person name="Braus G.H."/>
            <person name="Braus-Stromeyer S.A."/>
            <person name="Corrochano L.M."/>
            <person name="Dai Z."/>
            <person name="van Dijck P.W."/>
            <person name="Hofmann G."/>
            <person name="Lasure L.L."/>
            <person name="Magnuson J.K."/>
            <person name="Menke H."/>
            <person name="Meijer M."/>
            <person name="Meijer S.L."/>
            <person name="Nielsen J.B."/>
            <person name="Nielsen M.L."/>
            <person name="van Ooyen A.J."/>
            <person name="Pel H.J."/>
            <person name="Poulsen L."/>
            <person name="Samson R.A."/>
            <person name="Stam H."/>
            <person name="Tsang A."/>
            <person name="van den Brink J.M."/>
            <person name="Atkins A."/>
            <person name="Aerts A."/>
            <person name="Shapiro H."/>
            <person name="Pangilinan J."/>
            <person name="Salamov A."/>
            <person name="Lou Y."/>
            <person name="Lindquist E."/>
            <person name="Lucas S."/>
            <person name="Grimwood J."/>
            <person name="Grigoriev I.V."/>
            <person name="Kubicek C.P."/>
            <person name="Martinez D."/>
            <person name="van Peij N.N."/>
            <person name="Roubos J.A."/>
            <person name="Nielsen J."/>
            <person name="Baker S.E."/>
        </authorList>
    </citation>
    <scope>NUCLEOTIDE SEQUENCE [LARGE SCALE GENOMIC DNA]</scope>
    <source>
        <strain evidence="2">ATCC 1015 / CBS 113.46 / FGSC A1144 / LSHB Ac4 / NCTC 3858a / NRRL 328 / USDA 3528.7</strain>
    </source>
</reference>
<evidence type="ECO:0000313" key="1">
    <source>
        <dbReference type="EMBL" id="EHA26187.1"/>
    </source>
</evidence>
<dbReference type="HOGENOM" id="CLU_1677441_0_0_1"/>
<organism evidence="1 2">
    <name type="scientific">Aspergillus niger (strain ATCC 1015 / CBS 113.46 / FGSC A1144 / LSHB Ac4 / NCTC 3858a / NRRL 328 / USDA 3528.7)</name>
    <dbReference type="NCBI Taxonomy" id="380704"/>
    <lineage>
        <taxon>Eukaryota</taxon>
        <taxon>Fungi</taxon>
        <taxon>Dikarya</taxon>
        <taxon>Ascomycota</taxon>
        <taxon>Pezizomycotina</taxon>
        <taxon>Eurotiomycetes</taxon>
        <taxon>Eurotiomycetidae</taxon>
        <taxon>Eurotiales</taxon>
        <taxon>Aspergillaceae</taxon>
        <taxon>Aspergillus</taxon>
        <taxon>Aspergillus subgen. Circumdati</taxon>
    </lineage>
</organism>
<comment type="caution">
    <text evidence="1">The sequence shown here is derived from an EMBL/GenBank/DDBJ whole genome shotgun (WGS) entry which is preliminary data.</text>
</comment>